<organism evidence="5 6">
    <name type="scientific">Caldicellulosiruptor saccharolyticus (strain ATCC 43494 / DSM 8903 / Tp8T 6331)</name>
    <dbReference type="NCBI Taxonomy" id="351627"/>
    <lineage>
        <taxon>Bacteria</taxon>
        <taxon>Bacillati</taxon>
        <taxon>Bacillota</taxon>
        <taxon>Bacillota incertae sedis</taxon>
        <taxon>Caldicellulosiruptorales</taxon>
        <taxon>Caldicellulosiruptoraceae</taxon>
        <taxon>Caldicellulosiruptor</taxon>
    </lineage>
</organism>
<dbReference type="SUPFAM" id="SSF46785">
    <property type="entry name" value="Winged helix' DNA-binding domain"/>
    <property type="match status" value="1"/>
</dbReference>
<keyword evidence="2" id="KW-0805">Transcription regulation</keyword>
<dbReference type="InterPro" id="IPR036390">
    <property type="entry name" value="WH_DNA-bd_sf"/>
</dbReference>
<accession>A4XHH0</accession>
<dbReference type="GO" id="GO:0003677">
    <property type="term" value="F:DNA binding"/>
    <property type="evidence" value="ECO:0007669"/>
    <property type="project" value="UniProtKB-KW"/>
</dbReference>
<keyword evidence="4" id="KW-0804">Transcription</keyword>
<dbReference type="Pfam" id="PF03965">
    <property type="entry name" value="Penicillinase_R"/>
    <property type="match status" value="1"/>
</dbReference>
<evidence type="ECO:0000313" key="6">
    <source>
        <dbReference type="Proteomes" id="UP000000256"/>
    </source>
</evidence>
<dbReference type="PIRSF" id="PIRSF019455">
    <property type="entry name" value="CopR_AtkY"/>
    <property type="match status" value="1"/>
</dbReference>
<dbReference type="AlphaFoldDB" id="A4XHH0"/>
<protein>
    <submittedName>
        <fullName evidence="5">Transcriptional repressor, CopY family</fullName>
    </submittedName>
</protein>
<dbReference type="HOGENOM" id="CLU_119090_2_1_9"/>
<keyword evidence="3" id="KW-0238">DNA-binding</keyword>
<dbReference type="OrthoDB" id="9795583at2"/>
<evidence type="ECO:0000256" key="1">
    <source>
        <dbReference type="ARBA" id="ARBA00011046"/>
    </source>
</evidence>
<keyword evidence="6" id="KW-1185">Reference proteome</keyword>
<dbReference type="InterPro" id="IPR036388">
    <property type="entry name" value="WH-like_DNA-bd_sf"/>
</dbReference>
<evidence type="ECO:0000256" key="2">
    <source>
        <dbReference type="ARBA" id="ARBA00023015"/>
    </source>
</evidence>
<proteinExistence type="inferred from homology"/>
<dbReference type="Gene3D" id="1.10.4040.10">
    <property type="entry name" value="Penicillinase repressor domain"/>
    <property type="match status" value="1"/>
</dbReference>
<dbReference type="EMBL" id="CP000679">
    <property type="protein sequence ID" value="ABP66355.1"/>
    <property type="molecule type" value="Genomic_DNA"/>
</dbReference>
<gene>
    <name evidence="5" type="ordered locus">Csac_0736</name>
</gene>
<dbReference type="GO" id="GO:0045892">
    <property type="term" value="P:negative regulation of DNA-templated transcription"/>
    <property type="evidence" value="ECO:0007669"/>
    <property type="project" value="InterPro"/>
</dbReference>
<comment type="similarity">
    <text evidence="1">Belongs to the BlaI transcriptional regulatory family.</text>
</comment>
<dbReference type="KEGG" id="csc:Csac_0736"/>
<dbReference type="Gene3D" id="1.10.10.10">
    <property type="entry name" value="Winged helix-like DNA-binding domain superfamily/Winged helix DNA-binding domain"/>
    <property type="match status" value="1"/>
</dbReference>
<evidence type="ECO:0000313" key="5">
    <source>
        <dbReference type="EMBL" id="ABP66355.1"/>
    </source>
</evidence>
<name>A4XHH0_CALS8</name>
<sequence length="128" mass="15046">MRKEKNIPQVSEAEFLVMKVLWEKSPLTSPEIIEVLRPKTNWNPKTIHTLIGRLIRKGAIGADKNSFPKKLYPLVTEEQYRKEETKYFLQKLYNGSLKRLVASFVEDEQISKEELEEIKKLLEGKEEK</sequence>
<dbReference type="InterPro" id="IPR005650">
    <property type="entry name" value="BlaI_family"/>
</dbReference>
<evidence type="ECO:0000256" key="3">
    <source>
        <dbReference type="ARBA" id="ARBA00023125"/>
    </source>
</evidence>
<reference evidence="5 6" key="1">
    <citation type="journal article" date="2008" name="Appl. Environ. Microbiol.">
        <title>Hydrogenomics of the extremely thermophilic bacterium Caldicellulosiruptor saccharolyticus.</title>
        <authorList>
            <person name="van de Werken H.J."/>
            <person name="Verhaart M.R."/>
            <person name="VanFossen A.L."/>
            <person name="Willquist K."/>
            <person name="Lewis D.L."/>
            <person name="Nichols J.D."/>
            <person name="Goorissen H.P."/>
            <person name="Mongodin E.F."/>
            <person name="Nelson K.E."/>
            <person name="van Niel E.W."/>
            <person name="Stams A.J."/>
            <person name="Ward D.E."/>
            <person name="de Vos W.M."/>
            <person name="van der Oost J."/>
            <person name="Kelly R.M."/>
            <person name="Kengen S.W."/>
        </authorList>
    </citation>
    <scope>NUCLEOTIDE SEQUENCE [LARGE SCALE GENOMIC DNA]</scope>
    <source>
        <strain evidence="6">ATCC 43494 / DSM 8903 / Tp8T 6331</strain>
    </source>
</reference>
<evidence type="ECO:0000256" key="4">
    <source>
        <dbReference type="ARBA" id="ARBA00023163"/>
    </source>
</evidence>
<dbReference type="RefSeq" id="WP_011916302.1">
    <property type="nucleotide sequence ID" value="NC_009437.1"/>
</dbReference>
<dbReference type="Proteomes" id="UP000000256">
    <property type="component" value="Chromosome"/>
</dbReference>
<dbReference type="STRING" id="351627.Csac_0736"/>
<dbReference type="eggNOG" id="COG3682">
    <property type="taxonomic scope" value="Bacteria"/>
</dbReference>